<protein>
    <recommendedName>
        <fullName evidence="2">EF-hand domain-containing protein</fullName>
    </recommendedName>
</protein>
<reference evidence="3" key="1">
    <citation type="submission" date="2021-06" db="EMBL/GenBank/DDBJ databases">
        <title>Genome Sequence of Mortierella hyaline Strain SCG-10, a Cold-Adapted, Nitrate-Reducing Fungus Isolated from Soil in Minnesota, USA.</title>
        <authorList>
            <person name="Aldossari N."/>
        </authorList>
    </citation>
    <scope>NUCLEOTIDE SEQUENCE</scope>
    <source>
        <strain evidence="3">SCG-10</strain>
    </source>
</reference>
<dbReference type="Gene3D" id="1.10.238.10">
    <property type="entry name" value="EF-hand"/>
    <property type="match status" value="1"/>
</dbReference>
<dbReference type="Proteomes" id="UP000707451">
    <property type="component" value="Unassembled WGS sequence"/>
</dbReference>
<dbReference type="InterPro" id="IPR011992">
    <property type="entry name" value="EF-hand-dom_pair"/>
</dbReference>
<dbReference type="Pfam" id="PF13499">
    <property type="entry name" value="EF-hand_7"/>
    <property type="match status" value="1"/>
</dbReference>
<dbReference type="InterPro" id="IPR002048">
    <property type="entry name" value="EF_hand_dom"/>
</dbReference>
<keyword evidence="1" id="KW-0106">Calcium</keyword>
<evidence type="ECO:0000313" key="3">
    <source>
        <dbReference type="EMBL" id="KAG9063573.1"/>
    </source>
</evidence>
<keyword evidence="4" id="KW-1185">Reference proteome</keyword>
<comment type="caution">
    <text evidence="3">The sequence shown here is derived from an EMBL/GenBank/DDBJ whole genome shotgun (WGS) entry which is preliminary data.</text>
</comment>
<proteinExistence type="predicted"/>
<dbReference type="EMBL" id="JAHRHY010000016">
    <property type="protein sequence ID" value="KAG9063573.1"/>
    <property type="molecule type" value="Genomic_DNA"/>
</dbReference>
<evidence type="ECO:0000313" key="4">
    <source>
        <dbReference type="Proteomes" id="UP000707451"/>
    </source>
</evidence>
<evidence type="ECO:0000256" key="1">
    <source>
        <dbReference type="ARBA" id="ARBA00022837"/>
    </source>
</evidence>
<organism evidence="3 4">
    <name type="scientific">Linnemannia hyalina</name>
    <dbReference type="NCBI Taxonomy" id="64524"/>
    <lineage>
        <taxon>Eukaryota</taxon>
        <taxon>Fungi</taxon>
        <taxon>Fungi incertae sedis</taxon>
        <taxon>Mucoromycota</taxon>
        <taxon>Mortierellomycotina</taxon>
        <taxon>Mortierellomycetes</taxon>
        <taxon>Mortierellales</taxon>
        <taxon>Mortierellaceae</taxon>
        <taxon>Linnemannia</taxon>
    </lineage>
</organism>
<name>A0A9P7XN60_9FUNG</name>
<dbReference type="SMART" id="SM00054">
    <property type="entry name" value="EFh"/>
    <property type="match status" value="2"/>
</dbReference>
<dbReference type="PROSITE" id="PS00018">
    <property type="entry name" value="EF_HAND_1"/>
    <property type="match status" value="2"/>
</dbReference>
<sequence length="83" mass="9350">MANFTPKQIAFIKTKFEEADTDKNGSLTLDELTTLLNTLAGGPSREFSARISLAQFDNNKDGRLTFDEFLEFAPTVANWELEF</sequence>
<dbReference type="AlphaFoldDB" id="A0A9P7XN60"/>
<dbReference type="SUPFAM" id="SSF47473">
    <property type="entry name" value="EF-hand"/>
    <property type="match status" value="1"/>
</dbReference>
<dbReference type="InterPro" id="IPR018247">
    <property type="entry name" value="EF_Hand_1_Ca_BS"/>
</dbReference>
<dbReference type="PROSITE" id="PS50222">
    <property type="entry name" value="EF_HAND_2"/>
    <property type="match status" value="2"/>
</dbReference>
<feature type="domain" description="EF-hand" evidence="2">
    <location>
        <begin position="44"/>
        <end position="79"/>
    </location>
</feature>
<evidence type="ECO:0000259" key="2">
    <source>
        <dbReference type="PROSITE" id="PS50222"/>
    </source>
</evidence>
<feature type="domain" description="EF-hand" evidence="2">
    <location>
        <begin position="7"/>
        <end position="42"/>
    </location>
</feature>
<accession>A0A9P7XN60</accession>
<dbReference type="GO" id="GO:0005509">
    <property type="term" value="F:calcium ion binding"/>
    <property type="evidence" value="ECO:0007669"/>
    <property type="project" value="InterPro"/>
</dbReference>
<dbReference type="OrthoDB" id="26525at2759"/>
<gene>
    <name evidence="3" type="ORF">KI688_004458</name>
</gene>